<feature type="region of interest" description="Disordered" evidence="1">
    <location>
        <begin position="1"/>
        <end position="41"/>
    </location>
</feature>
<organism evidence="2 3">
    <name type="scientific">Crossiella equi</name>
    <dbReference type="NCBI Taxonomy" id="130796"/>
    <lineage>
        <taxon>Bacteria</taxon>
        <taxon>Bacillati</taxon>
        <taxon>Actinomycetota</taxon>
        <taxon>Actinomycetes</taxon>
        <taxon>Pseudonocardiales</taxon>
        <taxon>Pseudonocardiaceae</taxon>
        <taxon>Crossiella</taxon>
    </lineage>
</organism>
<gene>
    <name evidence="2" type="ORF">JOF53_006586</name>
</gene>
<dbReference type="EMBL" id="JAGIOO010000001">
    <property type="protein sequence ID" value="MBP2477714.1"/>
    <property type="molecule type" value="Genomic_DNA"/>
</dbReference>
<evidence type="ECO:0000313" key="3">
    <source>
        <dbReference type="Proteomes" id="UP001519363"/>
    </source>
</evidence>
<evidence type="ECO:0000256" key="1">
    <source>
        <dbReference type="SAM" id="MobiDB-lite"/>
    </source>
</evidence>
<dbReference type="RefSeq" id="WP_086788898.1">
    <property type="nucleotide sequence ID" value="NZ_JAGIOO010000001.1"/>
</dbReference>
<dbReference type="Proteomes" id="UP001519363">
    <property type="component" value="Unassembled WGS sequence"/>
</dbReference>
<proteinExistence type="predicted"/>
<accession>A0ABS5ANE3</accession>
<keyword evidence="3" id="KW-1185">Reference proteome</keyword>
<name>A0ABS5ANE3_9PSEU</name>
<evidence type="ECO:0000313" key="2">
    <source>
        <dbReference type="EMBL" id="MBP2477714.1"/>
    </source>
</evidence>
<sequence length="508" mass="55985">MTHPPASGSFDHDRWHLVQPGDDPNSSQFASAHESHHKQLQDSTSFGAVARTYHALWTATGAREHRETARALTRASSVVQEAFASWLPALALGWDRDRVVRNYPGYRAHFDAMAEVVASVDSPYLRFHVAHAVSRACMQTSVIARVLSVGLANFSLADLRERELPDIRFGRLRRHLPDWSAHVPADSRLTALVEPATLTAEMFDPAIEELWVLVNEAVYDAAVSALGWDGTLGVNEHLLWTPKLVAAARELAGAVDIEPGTLLRQAETRVVVLGNTESEGFSVAGPLPARVLPDSTALSLMTADLERPHLFVTVRRSKSLTDNYTWEPGSRPPTGDVLCVVRRTVREDDGQHVVELRRATDLAEVHRSEVPVIAVVPCTLLDHPAAAGWRPARTVLLLDLPLTEHLDLWLDAPGSRFRYTFLRTESFGRVVSFLVGSVEHDGHTLPLMLRPLSHAGVRVHQAALAELYPPGGKVVADHTFLGAYENLLGPVLAHLAGEEVRFANRMDW</sequence>
<comment type="caution">
    <text evidence="2">The sequence shown here is derived from an EMBL/GenBank/DDBJ whole genome shotgun (WGS) entry which is preliminary data.</text>
</comment>
<protein>
    <submittedName>
        <fullName evidence="2">Uncharacterized protein</fullName>
    </submittedName>
</protein>
<reference evidence="2 3" key="1">
    <citation type="submission" date="2021-03" db="EMBL/GenBank/DDBJ databases">
        <title>Sequencing the genomes of 1000 actinobacteria strains.</title>
        <authorList>
            <person name="Klenk H.-P."/>
        </authorList>
    </citation>
    <scope>NUCLEOTIDE SEQUENCE [LARGE SCALE GENOMIC DNA]</scope>
    <source>
        <strain evidence="2 3">DSM 44580</strain>
    </source>
</reference>